<comment type="caution">
    <text evidence="2">The sequence shown here is derived from an EMBL/GenBank/DDBJ whole genome shotgun (WGS) entry which is preliminary data.</text>
</comment>
<dbReference type="InterPro" id="IPR009937">
    <property type="entry name" value="Phage_holin_3_6"/>
</dbReference>
<dbReference type="AlphaFoldDB" id="A0A8J6QUQ2"/>
<gene>
    <name evidence="2" type="ORF">ICT70_07840</name>
</gene>
<keyword evidence="1" id="KW-0812">Transmembrane</keyword>
<evidence type="ECO:0000313" key="2">
    <source>
        <dbReference type="EMBL" id="MBD1400580.1"/>
    </source>
</evidence>
<evidence type="ECO:0000313" key="3">
    <source>
        <dbReference type="Proteomes" id="UP000632828"/>
    </source>
</evidence>
<dbReference type="RefSeq" id="WP_191155255.1">
    <property type="nucleotide sequence ID" value="NZ_JACWUN010000007.1"/>
</dbReference>
<accession>A0A8J6QUQ2</accession>
<feature type="transmembrane region" description="Helical" evidence="1">
    <location>
        <begin position="53"/>
        <end position="79"/>
    </location>
</feature>
<dbReference type="Pfam" id="PF07332">
    <property type="entry name" value="Phage_holin_3_6"/>
    <property type="match status" value="1"/>
</dbReference>
<reference evidence="2" key="1">
    <citation type="submission" date="2020-09" db="EMBL/GenBank/DDBJ databases">
        <title>Pelobacter alkaliphilus sp. nov., a novel anaerobic arsenate-reducing bacterium from terrestrial mud volcano.</title>
        <authorList>
            <person name="Khomyakova M.A."/>
            <person name="Merkel A.Y."/>
            <person name="Slobodkin A.I."/>
        </authorList>
    </citation>
    <scope>NUCLEOTIDE SEQUENCE</scope>
    <source>
        <strain evidence="2">M08fum</strain>
    </source>
</reference>
<proteinExistence type="predicted"/>
<evidence type="ECO:0000256" key="1">
    <source>
        <dbReference type="SAM" id="Phobius"/>
    </source>
</evidence>
<dbReference type="EMBL" id="JACWUN010000007">
    <property type="protein sequence ID" value="MBD1400580.1"/>
    <property type="molecule type" value="Genomic_DNA"/>
</dbReference>
<feature type="transmembrane region" description="Helical" evidence="1">
    <location>
        <begin position="85"/>
        <end position="111"/>
    </location>
</feature>
<organism evidence="2 3">
    <name type="scientific">Pelovirga terrestris</name>
    <dbReference type="NCBI Taxonomy" id="2771352"/>
    <lineage>
        <taxon>Bacteria</taxon>
        <taxon>Pseudomonadati</taxon>
        <taxon>Thermodesulfobacteriota</taxon>
        <taxon>Desulfuromonadia</taxon>
        <taxon>Geobacterales</taxon>
        <taxon>Geobacteraceae</taxon>
        <taxon>Pelovirga</taxon>
    </lineage>
</organism>
<keyword evidence="1" id="KW-0472">Membrane</keyword>
<keyword evidence="1" id="KW-1133">Transmembrane helix</keyword>
<protein>
    <submittedName>
        <fullName evidence="2">Phage holin family protein</fullName>
    </submittedName>
</protein>
<sequence length="113" mass="12033">MDKNKEDREPILPRASFGELLGQLVNNAVAVLRDEIALVIQNSREKAGAVRRALLLLALGTIISFAAFLCLCAALIVALTSFISLQLAALTVATVLALGGVLISFVGYRLLKI</sequence>
<keyword evidence="3" id="KW-1185">Reference proteome</keyword>
<dbReference type="Proteomes" id="UP000632828">
    <property type="component" value="Unassembled WGS sequence"/>
</dbReference>
<name>A0A8J6QUQ2_9BACT</name>